<name>A0A0I9ZRW5_9MYCO</name>
<accession>A0A0I9ZRW5</accession>
<dbReference type="AlphaFoldDB" id="A0A0I9ZRW5"/>
<feature type="domain" description="ChsH2 C-terminal OB-fold" evidence="2">
    <location>
        <begin position="66"/>
        <end position="133"/>
    </location>
</feature>
<proteinExistence type="predicted"/>
<comment type="caution">
    <text evidence="3">The sequence shown here is derived from an EMBL/GenBank/DDBJ whole genome shotgun (WGS) entry which is preliminary data.</text>
</comment>
<dbReference type="OrthoDB" id="4303499at2"/>
<evidence type="ECO:0000313" key="4">
    <source>
        <dbReference type="Proteomes" id="UP000036334"/>
    </source>
</evidence>
<evidence type="ECO:0000256" key="1">
    <source>
        <dbReference type="SAM" id="MobiDB-lite"/>
    </source>
</evidence>
<feature type="region of interest" description="Disordered" evidence="1">
    <location>
        <begin position="156"/>
        <end position="176"/>
    </location>
</feature>
<dbReference type="Proteomes" id="UP000036334">
    <property type="component" value="Unassembled WGS sequence"/>
</dbReference>
<organism evidence="3 4">
    <name type="scientific">Mycobacterium haemophilum</name>
    <dbReference type="NCBI Taxonomy" id="29311"/>
    <lineage>
        <taxon>Bacteria</taxon>
        <taxon>Bacillati</taxon>
        <taxon>Actinomycetota</taxon>
        <taxon>Actinomycetes</taxon>
        <taxon>Mycobacteriales</taxon>
        <taxon>Mycobacteriaceae</taxon>
        <taxon>Mycobacterium</taxon>
    </lineage>
</organism>
<evidence type="ECO:0000259" key="2">
    <source>
        <dbReference type="Pfam" id="PF01796"/>
    </source>
</evidence>
<dbReference type="PANTHER" id="PTHR34075:SF5">
    <property type="entry name" value="BLR3430 PROTEIN"/>
    <property type="match status" value="1"/>
</dbReference>
<dbReference type="RefSeq" id="WP_047314024.1">
    <property type="nucleotide sequence ID" value="NZ_LDPQ01000003.1"/>
</dbReference>
<dbReference type="SUPFAM" id="SSF50249">
    <property type="entry name" value="Nucleic acid-binding proteins"/>
    <property type="match status" value="1"/>
</dbReference>
<dbReference type="PANTHER" id="PTHR34075">
    <property type="entry name" value="BLR3430 PROTEIN"/>
    <property type="match status" value="1"/>
</dbReference>
<dbReference type="STRING" id="1202450.B586_12645"/>
<dbReference type="PATRIC" id="fig|29311.18.peg.2745"/>
<dbReference type="Pfam" id="PF01796">
    <property type="entry name" value="OB_ChsH2_C"/>
    <property type="match status" value="1"/>
</dbReference>
<dbReference type="InterPro" id="IPR012340">
    <property type="entry name" value="NA-bd_OB-fold"/>
</dbReference>
<sequence length="176" mass="18727">MPEVTHQAPAIEGWFATGDAANETGNPHLIGSKCPQCGTYVFPPVPSGGQNNCPNPACASDTLESVALSTRGTLWSYTENRYAPPPPYPSPDPFEPFAVAAVELAREGLIVLGKVVDGTLAADLKVGIEMELTTMPLFVDDDGVERIVYGWRRAGDDAVGAPPACGGRSDEKERRR</sequence>
<protein>
    <submittedName>
        <fullName evidence="3">Benzoylsuccinyl-CoA thiolase</fullName>
    </submittedName>
</protein>
<dbReference type="EMBL" id="LDPR01000006">
    <property type="protein sequence ID" value="KLO37232.1"/>
    <property type="molecule type" value="Genomic_DNA"/>
</dbReference>
<dbReference type="InterPro" id="IPR052513">
    <property type="entry name" value="Thioester_dehydratase-like"/>
</dbReference>
<dbReference type="InterPro" id="IPR002878">
    <property type="entry name" value="ChsH2_C"/>
</dbReference>
<gene>
    <name evidence="3" type="ORF">ABH38_09660</name>
</gene>
<reference evidence="3 4" key="1">
    <citation type="submission" date="2015-05" db="EMBL/GenBank/DDBJ databases">
        <title>Genome sequence of Mycobacterium haemophilum.</title>
        <authorList>
            <person name="Greninger A.L."/>
            <person name="Cunningham G."/>
            <person name="Miller S."/>
        </authorList>
    </citation>
    <scope>NUCLEOTIDE SEQUENCE [LARGE SCALE GENOMIC DNA]</scope>
    <source>
        <strain evidence="4">UC1</strain>
    </source>
</reference>
<keyword evidence="4" id="KW-1185">Reference proteome</keyword>
<evidence type="ECO:0000313" key="3">
    <source>
        <dbReference type="EMBL" id="KLO37232.1"/>
    </source>
</evidence>